<reference evidence="1 2" key="1">
    <citation type="journal article" date="2022" name="Genome Biol. Evol.">
        <title>The Spruce Budworm Genome: Reconstructing the Evolutionary History of Antifreeze Proteins.</title>
        <authorList>
            <person name="Beliveau C."/>
            <person name="Gagne P."/>
            <person name="Picq S."/>
            <person name="Vernygora O."/>
            <person name="Keeling C.I."/>
            <person name="Pinkney K."/>
            <person name="Doucet D."/>
            <person name="Wen F."/>
            <person name="Johnston J.S."/>
            <person name="Maaroufi H."/>
            <person name="Boyle B."/>
            <person name="Laroche J."/>
            <person name="Dewar K."/>
            <person name="Juretic N."/>
            <person name="Blackburn G."/>
            <person name="Nisole A."/>
            <person name="Brunet B."/>
            <person name="Brandao M."/>
            <person name="Lumley L."/>
            <person name="Duan J."/>
            <person name="Quan G."/>
            <person name="Lucarotti C.J."/>
            <person name="Roe A.D."/>
            <person name="Sperling F.A.H."/>
            <person name="Levesque R.C."/>
            <person name="Cusson M."/>
        </authorList>
    </citation>
    <scope>NUCLEOTIDE SEQUENCE [LARGE SCALE GENOMIC DNA]</scope>
    <source>
        <strain evidence="1">Glfc:IPQL:Cfum</strain>
    </source>
</reference>
<organism evidence="1 2">
    <name type="scientific">Choristoneura fumiferana</name>
    <name type="common">Spruce budworm moth</name>
    <name type="synonym">Archips fumiferana</name>
    <dbReference type="NCBI Taxonomy" id="7141"/>
    <lineage>
        <taxon>Eukaryota</taxon>
        <taxon>Metazoa</taxon>
        <taxon>Ecdysozoa</taxon>
        <taxon>Arthropoda</taxon>
        <taxon>Hexapoda</taxon>
        <taxon>Insecta</taxon>
        <taxon>Pterygota</taxon>
        <taxon>Neoptera</taxon>
        <taxon>Endopterygota</taxon>
        <taxon>Lepidoptera</taxon>
        <taxon>Glossata</taxon>
        <taxon>Ditrysia</taxon>
        <taxon>Tortricoidea</taxon>
        <taxon>Tortricidae</taxon>
        <taxon>Tortricinae</taxon>
        <taxon>Choristoneura</taxon>
    </lineage>
</organism>
<keyword evidence="2" id="KW-1185">Reference proteome</keyword>
<comment type="caution">
    <text evidence="1">The sequence shown here is derived from an EMBL/GenBank/DDBJ whole genome shotgun (WGS) entry which is preliminary data.</text>
</comment>
<evidence type="ECO:0000313" key="2">
    <source>
        <dbReference type="Proteomes" id="UP001064048"/>
    </source>
</evidence>
<proteinExistence type="predicted"/>
<dbReference type="EMBL" id="CM046102">
    <property type="protein sequence ID" value="KAI8440080.1"/>
    <property type="molecule type" value="Genomic_DNA"/>
</dbReference>
<sequence length="138" mass="14902">MELLCAERVSPSSAAPAPALASVARAAAPDPVLLRRRVLDNLLRTEERYAVTVNYFGAVQTEVTPHMRRLVAEWMLEVRPGAVPVQPHPPRAILPRGPGHVSRSWRSGGTSGPRMPSPLTAAGCPRIRSDQTPSSSPR</sequence>
<name>A0ACC0KUT9_CHOFU</name>
<gene>
    <name evidence="1" type="ORF">MSG28_001503</name>
</gene>
<accession>A0ACC0KUT9</accession>
<evidence type="ECO:0000313" key="1">
    <source>
        <dbReference type="EMBL" id="KAI8440080.1"/>
    </source>
</evidence>
<dbReference type="Proteomes" id="UP001064048">
    <property type="component" value="Chromosome 2"/>
</dbReference>
<protein>
    <submittedName>
        <fullName evidence="1">Uncharacterized protein</fullName>
    </submittedName>
</protein>